<dbReference type="Proteomes" id="UP000236291">
    <property type="component" value="Unassembled WGS sequence"/>
</dbReference>
<organism evidence="3 4">
    <name type="scientific">Trifolium pratense</name>
    <name type="common">Red clover</name>
    <dbReference type="NCBI Taxonomy" id="57577"/>
    <lineage>
        <taxon>Eukaryota</taxon>
        <taxon>Viridiplantae</taxon>
        <taxon>Streptophyta</taxon>
        <taxon>Embryophyta</taxon>
        <taxon>Tracheophyta</taxon>
        <taxon>Spermatophyta</taxon>
        <taxon>Magnoliopsida</taxon>
        <taxon>eudicotyledons</taxon>
        <taxon>Gunneridae</taxon>
        <taxon>Pentapetalae</taxon>
        <taxon>rosids</taxon>
        <taxon>fabids</taxon>
        <taxon>Fabales</taxon>
        <taxon>Fabaceae</taxon>
        <taxon>Papilionoideae</taxon>
        <taxon>50 kb inversion clade</taxon>
        <taxon>NPAAA clade</taxon>
        <taxon>Hologalegina</taxon>
        <taxon>IRL clade</taxon>
        <taxon>Trifolieae</taxon>
        <taxon>Trifolium</taxon>
    </lineage>
</organism>
<dbReference type="InterPro" id="IPR036397">
    <property type="entry name" value="RNaseH_sf"/>
</dbReference>
<accession>A0A2K3NAA0</accession>
<evidence type="ECO:0000259" key="2">
    <source>
        <dbReference type="PROSITE" id="PS50994"/>
    </source>
</evidence>
<name>A0A2K3NAA0_TRIPR</name>
<dbReference type="EMBL" id="ASHM01018369">
    <property type="protein sequence ID" value="PNX99971.1"/>
    <property type="molecule type" value="Genomic_DNA"/>
</dbReference>
<proteinExistence type="predicted"/>
<dbReference type="InterPro" id="IPR001584">
    <property type="entry name" value="Integrase_cat-core"/>
</dbReference>
<dbReference type="InterPro" id="IPR039537">
    <property type="entry name" value="Retrotran_Ty1/copia-like"/>
</dbReference>
<feature type="domain" description="Integrase catalytic" evidence="2">
    <location>
        <begin position="59"/>
        <end position="131"/>
    </location>
</feature>
<gene>
    <name evidence="3" type="ORF">L195_g023244</name>
</gene>
<comment type="caution">
    <text evidence="3">The sequence shown here is derived from an EMBL/GenBank/DDBJ whole genome shotgun (WGS) entry which is preliminary data.</text>
</comment>
<dbReference type="STRING" id="57577.A0A2K3NAA0"/>
<dbReference type="InterPro" id="IPR012337">
    <property type="entry name" value="RNaseH-like_sf"/>
</dbReference>
<protein>
    <recommendedName>
        <fullName evidence="2">Integrase catalytic domain-containing protein</fullName>
    </recommendedName>
</protein>
<evidence type="ECO:0000256" key="1">
    <source>
        <dbReference type="SAM" id="MobiDB-lite"/>
    </source>
</evidence>
<evidence type="ECO:0000313" key="4">
    <source>
        <dbReference type="Proteomes" id="UP000236291"/>
    </source>
</evidence>
<evidence type="ECO:0000313" key="3">
    <source>
        <dbReference type="EMBL" id="PNX99971.1"/>
    </source>
</evidence>
<dbReference type="InterPro" id="IPR057670">
    <property type="entry name" value="SH3_retrovirus"/>
</dbReference>
<reference evidence="3 4" key="1">
    <citation type="journal article" date="2014" name="Am. J. Bot.">
        <title>Genome assembly and annotation for red clover (Trifolium pratense; Fabaceae).</title>
        <authorList>
            <person name="Istvanek J."/>
            <person name="Jaros M."/>
            <person name="Krenek A."/>
            <person name="Repkova J."/>
        </authorList>
    </citation>
    <scope>NUCLEOTIDE SEQUENCE [LARGE SCALE GENOMIC DNA]</scope>
    <source>
        <strain evidence="4">cv. Tatra</strain>
        <tissue evidence="3">Young leaves</tissue>
    </source>
</reference>
<dbReference type="Pfam" id="PF25597">
    <property type="entry name" value="SH3_retrovirus"/>
    <property type="match status" value="1"/>
</dbReference>
<dbReference type="PANTHER" id="PTHR42648">
    <property type="entry name" value="TRANSPOSASE, PUTATIVE-RELATED"/>
    <property type="match status" value="1"/>
</dbReference>
<dbReference type="GO" id="GO:0015074">
    <property type="term" value="P:DNA integration"/>
    <property type="evidence" value="ECO:0007669"/>
    <property type="project" value="InterPro"/>
</dbReference>
<dbReference type="SUPFAM" id="SSF53098">
    <property type="entry name" value="Ribonuclease H-like"/>
    <property type="match status" value="1"/>
</dbReference>
<dbReference type="Gene3D" id="3.30.420.10">
    <property type="entry name" value="Ribonuclease H-like superfamily/Ribonuclease H"/>
    <property type="match status" value="1"/>
</dbReference>
<feature type="region of interest" description="Disordered" evidence="1">
    <location>
        <begin position="195"/>
        <end position="247"/>
    </location>
</feature>
<dbReference type="AlphaFoldDB" id="A0A2K3NAA0"/>
<reference evidence="3 4" key="2">
    <citation type="journal article" date="2017" name="Front. Plant Sci.">
        <title>Gene Classification and Mining of Molecular Markers Useful in Red Clover (Trifolium pratense) Breeding.</title>
        <authorList>
            <person name="Istvanek J."/>
            <person name="Dluhosova J."/>
            <person name="Dluhos P."/>
            <person name="Patkova L."/>
            <person name="Nedelnik J."/>
            <person name="Repkova J."/>
        </authorList>
    </citation>
    <scope>NUCLEOTIDE SEQUENCE [LARGE SCALE GENOMIC DNA]</scope>
    <source>
        <strain evidence="4">cv. Tatra</strain>
        <tissue evidence="3">Young leaves</tissue>
    </source>
</reference>
<dbReference type="GO" id="GO:0003676">
    <property type="term" value="F:nucleic acid binding"/>
    <property type="evidence" value="ECO:0007669"/>
    <property type="project" value="InterPro"/>
</dbReference>
<dbReference type="PROSITE" id="PS50994">
    <property type="entry name" value="INTEGRASE"/>
    <property type="match status" value="1"/>
</dbReference>
<sequence length="345" mass="38373">MQDQMAQASLTTNDQSDGSCVDLHLQKEIGKGNLNHGLYLYDFSSSSYDSSLSMNKCAQHQFSCPHRPQQNSVVERKHQQLLNVARALLFQSKISLQFWGECIITAVYLINKTPSVSLQGTSPYELLFQSVPDYSLRVFGCLAYASTIPAHRHKFSPRATPCVFMGYPTGIKGYRLFDPVSVLLFFSPTVIPQPSSDPSLTDEPIPAPLPDPIHDPVPDPLPLPGTLSSIPQTPPAPVLRRSSRPSKPPAHLDLYDCNSVTVTHPIQSFLTYDHLSPSYMAYISQVSSFYEPQFNHQAIQYPEWQQAVAAELVALESNNTWTVMPLPAGKEGYRMQVGVQSEMQC</sequence>
<dbReference type="PANTHER" id="PTHR42648:SF31">
    <property type="entry name" value="RNA-DIRECTED DNA POLYMERASE"/>
    <property type="match status" value="1"/>
</dbReference>